<dbReference type="Proteomes" id="UP000630887">
    <property type="component" value="Unassembled WGS sequence"/>
</dbReference>
<protein>
    <submittedName>
        <fullName evidence="3">Uncharacterized protein</fullName>
    </submittedName>
</protein>
<keyword evidence="4" id="KW-1185">Reference proteome</keyword>
<evidence type="ECO:0000256" key="1">
    <source>
        <dbReference type="SAM" id="MobiDB-lite"/>
    </source>
</evidence>
<gene>
    <name evidence="3" type="ORF">Cco03nite_53290</name>
</gene>
<feature type="region of interest" description="Disordered" evidence="1">
    <location>
        <begin position="22"/>
        <end position="65"/>
    </location>
</feature>
<name>A0A8J3P9L1_9ACTN</name>
<sequence>MLPAAALAAALTLTPVAAHATPDPSTGPAATVLPPAATADPGPCPPLTRLRPRDFGDPADLDNPHQPLPPGTEITLQAVANDGGALLPHLVTITATDLVKNIDGVWARVLWQRDWRDGAAVESALVFQAQDDHGNVWQLGEYPELVENELPAGAPGTWIAGVAGARAGIVVPGDPDRDEPPYLRAEAPAIGLLRCGLVIRTSADEVCAPAICYDDVLIVEEFSPLLAPPVRRSYVPGIGLVAAAQANSDGETLFLSGRRGLTVAERLAADWEAVQLEDRAYETSEVYAETVPLRFGAGDGDAAAVRRLMSDRLRH</sequence>
<feature type="chain" id="PRO_5035296107" evidence="2">
    <location>
        <begin position="21"/>
        <end position="315"/>
    </location>
</feature>
<feature type="compositionally biased region" description="Low complexity" evidence="1">
    <location>
        <begin position="22"/>
        <end position="39"/>
    </location>
</feature>
<organism evidence="3 4">
    <name type="scientific">Catellatospora coxensis</name>
    <dbReference type="NCBI Taxonomy" id="310354"/>
    <lineage>
        <taxon>Bacteria</taxon>
        <taxon>Bacillati</taxon>
        <taxon>Actinomycetota</taxon>
        <taxon>Actinomycetes</taxon>
        <taxon>Micromonosporales</taxon>
        <taxon>Micromonosporaceae</taxon>
        <taxon>Catellatospora</taxon>
    </lineage>
</organism>
<dbReference type="EMBL" id="BONI01000050">
    <property type="protein sequence ID" value="GIG08629.1"/>
    <property type="molecule type" value="Genomic_DNA"/>
</dbReference>
<proteinExistence type="predicted"/>
<evidence type="ECO:0000313" key="3">
    <source>
        <dbReference type="EMBL" id="GIG08629.1"/>
    </source>
</evidence>
<keyword evidence="2" id="KW-0732">Signal</keyword>
<evidence type="ECO:0000256" key="2">
    <source>
        <dbReference type="SAM" id="SignalP"/>
    </source>
</evidence>
<reference evidence="3 4" key="1">
    <citation type="submission" date="2021-01" db="EMBL/GenBank/DDBJ databases">
        <title>Whole genome shotgun sequence of Catellatospora coxensis NBRC 107359.</title>
        <authorList>
            <person name="Komaki H."/>
            <person name="Tamura T."/>
        </authorList>
    </citation>
    <scope>NUCLEOTIDE SEQUENCE [LARGE SCALE GENOMIC DNA]</scope>
    <source>
        <strain evidence="3 4">NBRC 107359</strain>
    </source>
</reference>
<feature type="signal peptide" evidence="2">
    <location>
        <begin position="1"/>
        <end position="20"/>
    </location>
</feature>
<dbReference type="AlphaFoldDB" id="A0A8J3P9L1"/>
<accession>A0A8J3P9L1</accession>
<comment type="caution">
    <text evidence="3">The sequence shown here is derived from an EMBL/GenBank/DDBJ whole genome shotgun (WGS) entry which is preliminary data.</text>
</comment>
<evidence type="ECO:0000313" key="4">
    <source>
        <dbReference type="Proteomes" id="UP000630887"/>
    </source>
</evidence>